<feature type="transmembrane region" description="Helical" evidence="6">
    <location>
        <begin position="118"/>
        <end position="141"/>
    </location>
</feature>
<keyword evidence="4 6" id="KW-1133">Transmembrane helix</keyword>
<dbReference type="InterPro" id="IPR051461">
    <property type="entry name" value="UPF0750_membrane"/>
</dbReference>
<comment type="subcellular location">
    <subcellularLocation>
        <location evidence="1">Cell membrane</location>
        <topology evidence="1">Multi-pass membrane protein</topology>
    </subcellularLocation>
</comment>
<evidence type="ECO:0000256" key="2">
    <source>
        <dbReference type="ARBA" id="ARBA00022475"/>
    </source>
</evidence>
<evidence type="ECO:0000313" key="8">
    <source>
        <dbReference type="EMBL" id="GEQ04895.1"/>
    </source>
</evidence>
<organism evidence="9 10">
    <name type="scientific">Staphylococcus gallinarum</name>
    <dbReference type="NCBI Taxonomy" id="1293"/>
    <lineage>
        <taxon>Bacteria</taxon>
        <taxon>Bacillati</taxon>
        <taxon>Bacillota</taxon>
        <taxon>Bacilli</taxon>
        <taxon>Bacillales</taxon>
        <taxon>Staphylococcaceae</taxon>
        <taxon>Staphylococcus</taxon>
    </lineage>
</organism>
<accession>A0A0D0RQB4</accession>
<gene>
    <name evidence="9" type="ORF">BUZ01_00815</name>
    <name evidence="8" type="ORF">SGA02_07230</name>
</gene>
<dbReference type="Proteomes" id="UP000283576">
    <property type="component" value="Unassembled WGS sequence"/>
</dbReference>
<evidence type="ECO:0000256" key="5">
    <source>
        <dbReference type="ARBA" id="ARBA00023136"/>
    </source>
</evidence>
<evidence type="ECO:0000313" key="10">
    <source>
        <dbReference type="Proteomes" id="UP000283576"/>
    </source>
</evidence>
<evidence type="ECO:0000313" key="11">
    <source>
        <dbReference type="Proteomes" id="UP000321057"/>
    </source>
</evidence>
<keyword evidence="3 6" id="KW-0812">Transmembrane</keyword>
<evidence type="ECO:0000313" key="9">
    <source>
        <dbReference type="EMBL" id="RIL44545.1"/>
    </source>
</evidence>
<dbReference type="InterPro" id="IPR015867">
    <property type="entry name" value="N-reg_PII/ATP_PRibTrfase_C"/>
</dbReference>
<dbReference type="InterPro" id="IPR019264">
    <property type="entry name" value="DUF2179"/>
</dbReference>
<feature type="domain" description="DUF2179" evidence="7">
    <location>
        <begin position="223"/>
        <end position="277"/>
    </location>
</feature>
<dbReference type="CDD" id="cd16380">
    <property type="entry name" value="YitT_C"/>
    <property type="match status" value="1"/>
</dbReference>
<comment type="caution">
    <text evidence="9">The sequence shown here is derived from an EMBL/GenBank/DDBJ whole genome shotgun (WGS) entry which is preliminary data.</text>
</comment>
<evidence type="ECO:0000256" key="6">
    <source>
        <dbReference type="SAM" id="Phobius"/>
    </source>
</evidence>
<sequence>MQLLRQLLKDHTKNIFVCLIGSFISAIAVNCFILGSNLGDGGTVGISLALKYSFGFSPAVSSLIINTIVILVGWKFLSLRTAVYTLISNTAISIFLDLTESWNTGVHHFVVNATFGGVLVGVGIGLVIASGGVIGGTSVVAKMLNKYLDIKTSQAIFVLDGLVVLSFLFVLPLTNVLFTIIMLFVTERATSFVIEGFNPKKAVTVISAKNEIISDRINQFTGRGSTLLNGKGGYGKNETSMLYVVVPQSQVTRVKKLINEEDENAFLVIHDVRDVLGNGFMNLS</sequence>
<proteinExistence type="predicted"/>
<feature type="transmembrane region" description="Helical" evidence="6">
    <location>
        <begin position="15"/>
        <end position="35"/>
    </location>
</feature>
<dbReference type="EMBL" id="BKAX01000003">
    <property type="protein sequence ID" value="GEQ04895.1"/>
    <property type="molecule type" value="Genomic_DNA"/>
</dbReference>
<reference evidence="8 11" key="2">
    <citation type="submission" date="2019-07" db="EMBL/GenBank/DDBJ databases">
        <title>Whole genome shotgun sequence of Staphylococcus gallinarum NBRC 109767.</title>
        <authorList>
            <person name="Hosoyama A."/>
            <person name="Uohara A."/>
            <person name="Ohji S."/>
            <person name="Ichikawa N."/>
        </authorList>
    </citation>
    <scope>NUCLEOTIDE SEQUENCE [LARGE SCALE GENOMIC DNA]</scope>
    <source>
        <strain evidence="8 11">NBRC 109767</strain>
    </source>
</reference>
<dbReference type="AlphaFoldDB" id="A0A0D0RQB4"/>
<dbReference type="Pfam" id="PF10035">
    <property type="entry name" value="DUF2179"/>
    <property type="match status" value="1"/>
</dbReference>
<dbReference type="Proteomes" id="UP000321057">
    <property type="component" value="Unassembled WGS sequence"/>
</dbReference>
<dbReference type="Pfam" id="PF02588">
    <property type="entry name" value="YitT_membrane"/>
    <property type="match status" value="1"/>
</dbReference>
<dbReference type="Gene3D" id="3.30.70.120">
    <property type="match status" value="1"/>
</dbReference>
<dbReference type="InterPro" id="IPR003740">
    <property type="entry name" value="YitT"/>
</dbReference>
<dbReference type="PIRSF" id="PIRSF006483">
    <property type="entry name" value="Membrane_protein_YitT"/>
    <property type="match status" value="1"/>
</dbReference>
<dbReference type="PANTHER" id="PTHR33545">
    <property type="entry name" value="UPF0750 MEMBRANE PROTEIN YITT-RELATED"/>
    <property type="match status" value="1"/>
</dbReference>
<name>A0A0D0RQB4_STAGA</name>
<keyword evidence="11" id="KW-1185">Reference proteome</keyword>
<feature type="transmembrane region" description="Helical" evidence="6">
    <location>
        <begin position="81"/>
        <end position="98"/>
    </location>
</feature>
<evidence type="ECO:0000259" key="7">
    <source>
        <dbReference type="Pfam" id="PF10035"/>
    </source>
</evidence>
<dbReference type="PANTHER" id="PTHR33545:SF4">
    <property type="entry name" value="UPF0750 MEMBRANE PROTEIN YXKD"/>
    <property type="match status" value="1"/>
</dbReference>
<feature type="transmembrane region" description="Helical" evidence="6">
    <location>
        <begin position="162"/>
        <end position="185"/>
    </location>
</feature>
<dbReference type="RefSeq" id="WP_042738909.1">
    <property type="nucleotide sequence ID" value="NZ_BKAX01000003.1"/>
</dbReference>
<keyword evidence="2" id="KW-1003">Cell membrane</keyword>
<feature type="transmembrane region" description="Helical" evidence="6">
    <location>
        <begin position="55"/>
        <end position="74"/>
    </location>
</feature>
<protein>
    <submittedName>
        <fullName evidence="8">Membrane protein</fullName>
    </submittedName>
    <submittedName>
        <fullName evidence="9">YitT family protein</fullName>
    </submittedName>
</protein>
<dbReference type="OrthoDB" id="1758221at2"/>
<evidence type="ECO:0000256" key="3">
    <source>
        <dbReference type="ARBA" id="ARBA00022692"/>
    </source>
</evidence>
<evidence type="ECO:0000256" key="4">
    <source>
        <dbReference type="ARBA" id="ARBA00022989"/>
    </source>
</evidence>
<evidence type="ECO:0000256" key="1">
    <source>
        <dbReference type="ARBA" id="ARBA00004651"/>
    </source>
</evidence>
<reference evidence="9 10" key="1">
    <citation type="journal article" date="2016" name="Front. Microbiol.">
        <title>Comprehensive Phylogenetic Analysis of Bovine Non-aureus Staphylococci Species Based on Whole-Genome Sequencing.</title>
        <authorList>
            <person name="Naushad S."/>
            <person name="Barkema H.W."/>
            <person name="Luby C."/>
            <person name="Condas L.A."/>
            <person name="Nobrega D.B."/>
            <person name="Carson D.A."/>
            <person name="De Buck J."/>
        </authorList>
    </citation>
    <scope>NUCLEOTIDE SEQUENCE [LARGE SCALE GENOMIC DNA]</scope>
    <source>
        <strain evidence="9 10">SNUC 1388</strain>
    </source>
</reference>
<dbReference type="GO" id="GO:0005886">
    <property type="term" value="C:plasma membrane"/>
    <property type="evidence" value="ECO:0007669"/>
    <property type="project" value="UniProtKB-SubCell"/>
</dbReference>
<dbReference type="EMBL" id="QXRZ01000001">
    <property type="protein sequence ID" value="RIL44545.1"/>
    <property type="molecule type" value="Genomic_DNA"/>
</dbReference>
<keyword evidence="5 6" id="KW-0472">Membrane</keyword>